<dbReference type="InterPro" id="IPR043504">
    <property type="entry name" value="Peptidase_S1_PA_chymotrypsin"/>
</dbReference>
<proteinExistence type="inferred from homology"/>
<evidence type="ECO:0000256" key="5">
    <source>
        <dbReference type="ARBA" id="ARBA00022729"/>
    </source>
</evidence>
<dbReference type="InterPro" id="IPR001254">
    <property type="entry name" value="Trypsin_dom"/>
</dbReference>
<dbReference type="PROSITE" id="PS00134">
    <property type="entry name" value="TRYPSIN_HIS"/>
    <property type="match status" value="1"/>
</dbReference>
<evidence type="ECO:0000256" key="12">
    <source>
        <dbReference type="RuleBase" id="RU366078"/>
    </source>
</evidence>
<evidence type="ECO:0000256" key="3">
    <source>
        <dbReference type="ARBA" id="ARBA00022588"/>
    </source>
</evidence>
<reference evidence="15" key="1">
    <citation type="submission" date="2016-03" db="EMBL/GenBank/DDBJ databases">
        <title>RNAseq analyses of the sensorial organs of adult female Aedes albopictus.</title>
        <authorList>
            <person name="Fabrizio L."/>
            <person name="Ribeiro J.M."/>
            <person name="Arca B."/>
        </authorList>
    </citation>
    <scope>NUCLEOTIDE SEQUENCE</scope>
</reference>
<dbReference type="InterPro" id="IPR018114">
    <property type="entry name" value="TRYPSIN_HIS"/>
</dbReference>
<organism evidence="15">
    <name type="scientific">Aedes albopictus</name>
    <name type="common">Asian tiger mosquito</name>
    <name type="synonym">Stegomyia albopicta</name>
    <dbReference type="NCBI Taxonomy" id="7160"/>
    <lineage>
        <taxon>Eukaryota</taxon>
        <taxon>Metazoa</taxon>
        <taxon>Ecdysozoa</taxon>
        <taxon>Arthropoda</taxon>
        <taxon>Hexapoda</taxon>
        <taxon>Insecta</taxon>
        <taxon>Pterygota</taxon>
        <taxon>Neoptera</taxon>
        <taxon>Endopterygota</taxon>
        <taxon>Diptera</taxon>
        <taxon>Nematocera</taxon>
        <taxon>Culicoidea</taxon>
        <taxon>Culicidae</taxon>
        <taxon>Culicinae</taxon>
        <taxon>Aedini</taxon>
        <taxon>Aedes</taxon>
        <taxon>Stegomyia</taxon>
    </lineage>
</organism>
<comment type="subcellular location">
    <subcellularLocation>
        <location evidence="1 12">Secreted</location>
    </subcellularLocation>
</comment>
<keyword evidence="8" id="KW-0391">Immunity</keyword>
<dbReference type="VEuPathDB" id="VectorBase:AALC636_017487"/>
<keyword evidence="7 12" id="KW-0720">Serine protease</keyword>
<evidence type="ECO:0000256" key="11">
    <source>
        <dbReference type="ARBA" id="ARBA00024195"/>
    </source>
</evidence>
<dbReference type="GO" id="GO:0045087">
    <property type="term" value="P:innate immune response"/>
    <property type="evidence" value="ECO:0007669"/>
    <property type="project" value="UniProtKB-KW"/>
</dbReference>
<keyword evidence="9" id="KW-1015">Disulfide bond</keyword>
<dbReference type="SUPFAM" id="SSF50494">
    <property type="entry name" value="Trypsin-like serine proteases"/>
    <property type="match status" value="1"/>
</dbReference>
<dbReference type="Pfam" id="PF12032">
    <property type="entry name" value="CLIP"/>
    <property type="match status" value="1"/>
</dbReference>
<evidence type="ECO:0000256" key="2">
    <source>
        <dbReference type="ARBA" id="ARBA00022525"/>
    </source>
</evidence>
<evidence type="ECO:0000259" key="13">
    <source>
        <dbReference type="PROSITE" id="PS50240"/>
    </source>
</evidence>
<evidence type="ECO:0000313" key="15">
    <source>
        <dbReference type="EMBL" id="JAV47472.1"/>
    </source>
</evidence>
<evidence type="ECO:0000256" key="1">
    <source>
        <dbReference type="ARBA" id="ARBA00004613"/>
    </source>
</evidence>
<comment type="similarity">
    <text evidence="11 12">Belongs to the peptidase S1 family. CLIP subfamily.</text>
</comment>
<evidence type="ECO:0000256" key="6">
    <source>
        <dbReference type="ARBA" id="ARBA00022801"/>
    </source>
</evidence>
<evidence type="ECO:0000259" key="14">
    <source>
        <dbReference type="PROSITE" id="PS51888"/>
    </source>
</evidence>
<feature type="domain" description="Clip" evidence="14">
    <location>
        <begin position="29"/>
        <end position="85"/>
    </location>
</feature>
<keyword evidence="10" id="KW-0325">Glycoprotein</keyword>
<keyword evidence="5 12" id="KW-0732">Signal</keyword>
<dbReference type="PRINTS" id="PR00722">
    <property type="entry name" value="CHYMOTRYPSIN"/>
</dbReference>
<dbReference type="GO" id="GO:0004252">
    <property type="term" value="F:serine-type endopeptidase activity"/>
    <property type="evidence" value="ECO:0007669"/>
    <property type="project" value="UniProtKB-UniRule"/>
</dbReference>
<dbReference type="EMBL" id="GEHC01000173">
    <property type="protein sequence ID" value="JAV47472.1"/>
    <property type="molecule type" value="Transcribed_RNA"/>
</dbReference>
<name>A0A1W7R8I1_AEDAL</name>
<dbReference type="Gene3D" id="2.40.10.10">
    <property type="entry name" value="Trypsin-like serine proteases"/>
    <property type="match status" value="2"/>
</dbReference>
<evidence type="ECO:0000256" key="10">
    <source>
        <dbReference type="ARBA" id="ARBA00023180"/>
    </source>
</evidence>
<feature type="signal peptide" evidence="12">
    <location>
        <begin position="1"/>
        <end position="25"/>
    </location>
</feature>
<keyword evidence="2 12" id="KW-0964">Secreted</keyword>
<dbReference type="GO" id="GO:0006508">
    <property type="term" value="P:proteolysis"/>
    <property type="evidence" value="ECO:0007669"/>
    <property type="project" value="UniProtKB-KW"/>
</dbReference>
<dbReference type="GO" id="GO:0005576">
    <property type="term" value="C:extracellular region"/>
    <property type="evidence" value="ECO:0007669"/>
    <property type="project" value="UniProtKB-SubCell"/>
</dbReference>
<dbReference type="InterPro" id="IPR001314">
    <property type="entry name" value="Peptidase_S1A"/>
</dbReference>
<evidence type="ECO:0000256" key="8">
    <source>
        <dbReference type="ARBA" id="ARBA00022859"/>
    </source>
</evidence>
<dbReference type="PROSITE" id="PS51888">
    <property type="entry name" value="CLIP"/>
    <property type="match status" value="1"/>
</dbReference>
<comment type="domain">
    <text evidence="12">The clip domain consists of 35-55 residues which are 'knitted' together usually by 3 conserved disulfide bonds forming a clip-like compact structure.</text>
</comment>
<feature type="domain" description="Peptidase S1" evidence="13">
    <location>
        <begin position="104"/>
        <end position="353"/>
    </location>
</feature>
<dbReference type="SMART" id="SM00020">
    <property type="entry name" value="Tryp_SPc"/>
    <property type="match status" value="1"/>
</dbReference>
<accession>A0A1W7R8I1</accession>
<dbReference type="Pfam" id="PF00089">
    <property type="entry name" value="Trypsin"/>
    <property type="match status" value="1"/>
</dbReference>
<dbReference type="InterPro" id="IPR009003">
    <property type="entry name" value="Peptidase_S1_PA"/>
</dbReference>
<evidence type="ECO:0000256" key="7">
    <source>
        <dbReference type="ARBA" id="ARBA00022825"/>
    </source>
</evidence>
<feature type="chain" id="PRO_5023964531" description="CLIP domain-containing serine protease" evidence="12">
    <location>
        <begin position="26"/>
        <end position="353"/>
    </location>
</feature>
<keyword evidence="6 12" id="KW-0378">Hydrolase</keyword>
<dbReference type="PROSITE" id="PS50240">
    <property type="entry name" value="TRYPSIN_DOM"/>
    <property type="match status" value="1"/>
</dbReference>
<dbReference type="Gene3D" id="3.30.1640.30">
    <property type="match status" value="1"/>
</dbReference>
<dbReference type="PANTHER" id="PTHR24260:SF135">
    <property type="entry name" value="CLIP DOMAIN-CONTAINING SERINE PROTEASE-RELATED"/>
    <property type="match status" value="1"/>
</dbReference>
<evidence type="ECO:0000256" key="9">
    <source>
        <dbReference type="ARBA" id="ARBA00023157"/>
    </source>
</evidence>
<evidence type="ECO:0000256" key="4">
    <source>
        <dbReference type="ARBA" id="ARBA00022670"/>
    </source>
</evidence>
<dbReference type="PANTHER" id="PTHR24260">
    <property type="match status" value="1"/>
</dbReference>
<dbReference type="FunFam" id="2.40.10.10:FF:000028">
    <property type="entry name" value="Serine protease easter"/>
    <property type="match status" value="1"/>
</dbReference>
<dbReference type="InterPro" id="IPR051333">
    <property type="entry name" value="CLIP_Serine_Protease"/>
</dbReference>
<keyword evidence="4 12" id="KW-0645">Protease</keyword>
<dbReference type="SMART" id="SM00680">
    <property type="entry name" value="CLIP"/>
    <property type="match status" value="1"/>
</dbReference>
<dbReference type="InterPro" id="IPR022700">
    <property type="entry name" value="CLIP"/>
</dbReference>
<protein>
    <recommendedName>
        <fullName evidence="12">CLIP domain-containing serine protease</fullName>
        <ecNumber evidence="12">3.4.21.-</ecNumber>
    </recommendedName>
</protein>
<sequence>MERSFDWLVILIALGSVLWQGFCSGETRHCTDPTGKPGQCIPAHRCSYVLELTRQGPLSDENKRLLKQSVCSVSNTGKAVVSVCCPIEKLPKPPHCGFGETDRLLGGQRAFLSEFPWTAIVEYRQNTSNETGHHCGGTLINSRYVLTAAHCVQPRSGHDWEAVGVRLGEHDLNTALDCEFEQCEEPPVTVGIEKIIVHDGYSPQSKAQHDDIALIRLDRDVEYSVNVSPVCLPVEESDRTRNISGAWGVKSVGWGISESGTVKHEKFKTQLSIVDRKSCMETIGTELRDTQLCTEVRRDRDVCAADSGGLLILRSRSMAMCNILYGISSFGKSSLCGTKRDPAVFTDVTKYIQ</sequence>
<dbReference type="AlphaFoldDB" id="A0A1W7R8I1"/>
<keyword evidence="3" id="KW-0399">Innate immunity</keyword>
<dbReference type="InterPro" id="IPR038565">
    <property type="entry name" value="CLIP_sf"/>
</dbReference>
<dbReference type="EC" id="3.4.21.-" evidence="12"/>
<dbReference type="CDD" id="cd00190">
    <property type="entry name" value="Tryp_SPc"/>
    <property type="match status" value="1"/>
</dbReference>
<dbReference type="VEuPathDB" id="VectorBase:AALFPA_041198"/>
<dbReference type="VEuPathDB" id="VectorBase:AALF016964"/>